<evidence type="ECO:0000259" key="8">
    <source>
        <dbReference type="PROSITE" id="PS50125"/>
    </source>
</evidence>
<protein>
    <submittedName>
        <fullName evidence="9">Adenylate cyclase</fullName>
    </submittedName>
</protein>
<evidence type="ECO:0000256" key="6">
    <source>
        <dbReference type="ARBA" id="ARBA00023136"/>
    </source>
</evidence>
<sequence>MLEQLKKAFASDKAALLLTGFCLSLLVGALYVSQPAMLRFLDYKIYDQLLRRTHSTKTSGVPVIVDIDEKSLSALGQWPWPRYRVALMLEKIRQGGALAVGMDMVLAEPDRTSPSLLRSQIKKELMVDVTFQGLPPALEDHDALLASVLKDKPYVLGFYFSFSRAEADQQRQDGQSAITPAQVAVLEAPGAMPADKALHSAFGAVCPLPVLGSAASATGFFNATPDADGILRRVALLIHYDGRFYPSLALATLMQATGEQGVLLKLDTQGVESMRVAGTVAPLDRAGQLLVNYRGGGGMFPYISAVDVIEGRADPAQLNGKVVFIGTSAAGLKDLRATPFTSVYPGVETHATVLDNILTQEFLTVPDYAPAVELFATLLAGIAITLLVCWARAVWIVAPLVAMAYGMWEGAAHLMDTARVYISPLYSYIALGLNFSLLTLMKFWREEKQKKFIHGAFSHYLAPAVIKQIYDSPESLSLQGQEKEVTVMFSDVRGFTTMSEKLTPTQVTDLLHDYLTPMTRVITHNMGTLDKFIGDAIMAFWNAPVDVPEHQKKALSSALQMFTHLDELNEGFKQKFGLTIKIGVGLHCGRVRVGNMGSADLFDYTLIGDNVNLTSRLESLTKYYGQKLLVSQAMVEACGDAYAYVEMDSVRVKGKHEPITIYTAMTHEEAAARAGEIREHEAALALYKSQRFAEAEAAFEALGQSTGNEALYGMYAERCRALSERPPGADWDGVYTHTSK</sequence>
<dbReference type="Pfam" id="PF05226">
    <property type="entry name" value="CHASE2"/>
    <property type="match status" value="1"/>
</dbReference>
<dbReference type="AlphaFoldDB" id="A0A238XX97"/>
<dbReference type="SUPFAM" id="SSF55073">
    <property type="entry name" value="Nucleotide cyclase"/>
    <property type="match status" value="1"/>
</dbReference>
<organism evidence="9 10">
    <name type="scientific">Humidesulfovibrio mexicanus</name>
    <dbReference type="NCBI Taxonomy" id="147047"/>
    <lineage>
        <taxon>Bacteria</taxon>
        <taxon>Pseudomonadati</taxon>
        <taxon>Thermodesulfobacteriota</taxon>
        <taxon>Desulfovibrionia</taxon>
        <taxon>Desulfovibrionales</taxon>
        <taxon>Desulfovibrionaceae</taxon>
        <taxon>Humidesulfovibrio</taxon>
    </lineage>
</organism>
<reference evidence="9 10" key="1">
    <citation type="submission" date="2017-06" db="EMBL/GenBank/DDBJ databases">
        <authorList>
            <person name="Kim H.J."/>
            <person name="Triplett B.A."/>
        </authorList>
    </citation>
    <scope>NUCLEOTIDE SEQUENCE [LARGE SCALE GENOMIC DNA]</scope>
    <source>
        <strain evidence="9 10">DSM 13116</strain>
    </source>
</reference>
<keyword evidence="4 7" id="KW-0812">Transmembrane</keyword>
<dbReference type="GO" id="GO:0006171">
    <property type="term" value="P:cAMP biosynthetic process"/>
    <property type="evidence" value="ECO:0007669"/>
    <property type="project" value="TreeGrafter"/>
</dbReference>
<comment type="similarity">
    <text evidence="2">Belongs to the adenylyl cyclase class-3 family.</text>
</comment>
<evidence type="ECO:0000313" key="9">
    <source>
        <dbReference type="EMBL" id="SNR62619.1"/>
    </source>
</evidence>
<feature type="transmembrane region" description="Helical" evidence="7">
    <location>
        <begin position="14"/>
        <end position="32"/>
    </location>
</feature>
<dbReference type="EMBL" id="FZOC01000001">
    <property type="protein sequence ID" value="SNR62619.1"/>
    <property type="molecule type" value="Genomic_DNA"/>
</dbReference>
<keyword evidence="3" id="KW-1003">Cell membrane</keyword>
<dbReference type="SMART" id="SM00044">
    <property type="entry name" value="CYCc"/>
    <property type="match status" value="1"/>
</dbReference>
<evidence type="ECO:0000256" key="3">
    <source>
        <dbReference type="ARBA" id="ARBA00022475"/>
    </source>
</evidence>
<dbReference type="Gene3D" id="3.30.70.1230">
    <property type="entry name" value="Nucleotide cyclase"/>
    <property type="match status" value="1"/>
</dbReference>
<dbReference type="Pfam" id="PF00211">
    <property type="entry name" value="Guanylate_cyc"/>
    <property type="match status" value="1"/>
</dbReference>
<dbReference type="CDD" id="cd07302">
    <property type="entry name" value="CHD"/>
    <property type="match status" value="1"/>
</dbReference>
<dbReference type="GO" id="GO:0030313">
    <property type="term" value="C:cell envelope"/>
    <property type="evidence" value="ECO:0007669"/>
    <property type="project" value="UniProtKB-SubCell"/>
</dbReference>
<dbReference type="FunFam" id="3.30.70.1230:FF:000016">
    <property type="entry name" value="Adenylate/guanylate cyclase domain-containing protein"/>
    <property type="match status" value="1"/>
</dbReference>
<dbReference type="InterPro" id="IPR001054">
    <property type="entry name" value="A/G_cyclase"/>
</dbReference>
<evidence type="ECO:0000256" key="4">
    <source>
        <dbReference type="ARBA" id="ARBA00022692"/>
    </source>
</evidence>
<proteinExistence type="inferred from homology"/>
<keyword evidence="10" id="KW-1185">Reference proteome</keyword>
<gene>
    <name evidence="9" type="ORF">SAMN04488503_0451</name>
</gene>
<evidence type="ECO:0000256" key="1">
    <source>
        <dbReference type="ARBA" id="ARBA00004196"/>
    </source>
</evidence>
<dbReference type="GO" id="GO:0035556">
    <property type="term" value="P:intracellular signal transduction"/>
    <property type="evidence" value="ECO:0007669"/>
    <property type="project" value="InterPro"/>
</dbReference>
<keyword evidence="5 7" id="KW-1133">Transmembrane helix</keyword>
<dbReference type="PANTHER" id="PTHR43081:SF1">
    <property type="entry name" value="ADENYLATE CYCLASE, TERMINAL-DIFFERENTIATION SPECIFIC"/>
    <property type="match status" value="1"/>
</dbReference>
<dbReference type="PANTHER" id="PTHR43081">
    <property type="entry name" value="ADENYLATE CYCLASE, TERMINAL-DIFFERENTIATION SPECIFIC-RELATED"/>
    <property type="match status" value="1"/>
</dbReference>
<evidence type="ECO:0000313" key="10">
    <source>
        <dbReference type="Proteomes" id="UP000198324"/>
    </source>
</evidence>
<feature type="transmembrane region" description="Helical" evidence="7">
    <location>
        <begin position="378"/>
        <end position="405"/>
    </location>
</feature>
<dbReference type="PROSITE" id="PS50125">
    <property type="entry name" value="GUANYLATE_CYCLASE_2"/>
    <property type="match status" value="1"/>
</dbReference>
<accession>A0A238XX97</accession>
<evidence type="ECO:0000256" key="2">
    <source>
        <dbReference type="ARBA" id="ARBA00005381"/>
    </source>
</evidence>
<comment type="subcellular location">
    <subcellularLocation>
        <location evidence="1">Cell envelope</location>
    </subcellularLocation>
</comment>
<dbReference type="GO" id="GO:0004016">
    <property type="term" value="F:adenylate cyclase activity"/>
    <property type="evidence" value="ECO:0007669"/>
    <property type="project" value="UniProtKB-ARBA"/>
</dbReference>
<evidence type="ECO:0000256" key="7">
    <source>
        <dbReference type="SAM" id="Phobius"/>
    </source>
</evidence>
<dbReference type="InterPro" id="IPR050697">
    <property type="entry name" value="Adenylyl/Guanylyl_Cyclase_3/4"/>
</dbReference>
<dbReference type="InterPro" id="IPR007890">
    <property type="entry name" value="CHASE2"/>
</dbReference>
<dbReference type="InterPro" id="IPR029787">
    <property type="entry name" value="Nucleotide_cyclase"/>
</dbReference>
<feature type="transmembrane region" description="Helical" evidence="7">
    <location>
        <begin position="425"/>
        <end position="444"/>
    </location>
</feature>
<dbReference type="Proteomes" id="UP000198324">
    <property type="component" value="Unassembled WGS sequence"/>
</dbReference>
<name>A0A238XX97_9BACT</name>
<feature type="domain" description="Guanylate cyclase" evidence="8">
    <location>
        <begin position="486"/>
        <end position="618"/>
    </location>
</feature>
<evidence type="ECO:0000256" key="5">
    <source>
        <dbReference type="ARBA" id="ARBA00022989"/>
    </source>
</evidence>
<keyword evidence="6 7" id="KW-0472">Membrane</keyword>
<dbReference type="OrthoDB" id="9806735at2"/>
<dbReference type="SMART" id="SM01080">
    <property type="entry name" value="CHASE2"/>
    <property type="match status" value="1"/>
</dbReference>
<dbReference type="RefSeq" id="WP_089271279.1">
    <property type="nucleotide sequence ID" value="NZ_FZOC01000001.1"/>
</dbReference>